<evidence type="ECO:0000313" key="4">
    <source>
        <dbReference type="Proteomes" id="UP001147782"/>
    </source>
</evidence>
<dbReference type="InterPro" id="IPR057334">
    <property type="entry name" value="PH_2nd_LRR"/>
</dbReference>
<dbReference type="InterPro" id="IPR032675">
    <property type="entry name" value="LRR_dom_sf"/>
</dbReference>
<feature type="region of interest" description="Disordered" evidence="1">
    <location>
        <begin position="1039"/>
        <end position="1061"/>
    </location>
</feature>
<proteinExistence type="predicted"/>
<reference evidence="3" key="2">
    <citation type="journal article" date="2023" name="IMA Fungus">
        <title>Comparative genomic study of the Penicillium genus elucidates a diverse pangenome and 15 lateral gene transfer events.</title>
        <authorList>
            <person name="Petersen C."/>
            <person name="Sorensen T."/>
            <person name="Nielsen M.R."/>
            <person name="Sondergaard T.E."/>
            <person name="Sorensen J.L."/>
            <person name="Fitzpatrick D.A."/>
            <person name="Frisvad J.C."/>
            <person name="Nielsen K.L."/>
        </authorList>
    </citation>
    <scope>NUCLEOTIDE SEQUENCE</scope>
    <source>
        <strain evidence="3">IBT 29864</strain>
    </source>
</reference>
<reference evidence="3" key="1">
    <citation type="submission" date="2022-11" db="EMBL/GenBank/DDBJ databases">
        <authorList>
            <person name="Petersen C."/>
        </authorList>
    </citation>
    <scope>NUCLEOTIDE SEQUENCE</scope>
    <source>
        <strain evidence="3">IBT 29864</strain>
    </source>
</reference>
<feature type="compositionally biased region" description="Polar residues" evidence="1">
    <location>
        <begin position="1040"/>
        <end position="1061"/>
    </location>
</feature>
<evidence type="ECO:0000313" key="3">
    <source>
        <dbReference type="EMBL" id="KAJ5358429.1"/>
    </source>
</evidence>
<dbReference type="PANTHER" id="PTHR24114:SF41">
    <property type="entry name" value="PH DOMAIN-CONTAINING PROTEIN"/>
    <property type="match status" value="1"/>
</dbReference>
<dbReference type="PROSITE" id="PS50003">
    <property type="entry name" value="PH_DOMAIN"/>
    <property type="match status" value="1"/>
</dbReference>
<gene>
    <name evidence="3" type="ORF">N7496_010842</name>
</gene>
<feature type="compositionally biased region" description="Low complexity" evidence="1">
    <location>
        <begin position="1214"/>
        <end position="1239"/>
    </location>
</feature>
<feature type="region of interest" description="Disordered" evidence="1">
    <location>
        <begin position="1158"/>
        <end position="1200"/>
    </location>
</feature>
<name>A0A9W9RGF5_9EURO</name>
<feature type="compositionally biased region" description="Polar residues" evidence="1">
    <location>
        <begin position="1175"/>
        <end position="1186"/>
    </location>
</feature>
<accession>A0A9W9RGF5</accession>
<sequence length="1292" mass="142830">MAELIIKKERRKSLSVFSPSSSTSAPPLRPTLHDRTPSDDTLTREKKARRNSGFFGRSQSPNRWASGGNVLRRPGAAGSDTAAWSAAAAPLETARPRKSLQKKRASVFGSLKSMHAGDEDDILSAAVASMGDEPHNATSPGNGTWSSAILHHGEIQTMGGMWKRKSQYLVLTDTHLVRFKNQAKAADTFPSILHSYNGRAPASHRQSIASLNSLQDMQLMVATEASAGIPLNSIIAVYMLEDGRLSPTVEVAYLDERTHKAALIQMQTADLQELNLWMVGIRQAAQMARSNDPLAFNRGSVEYVIRMLEHERDYDPVAFRMFRVIQIASSKSPTRSSSDDLTKLSPTGCYLAIGLHKVHLIPMQKTANRSSFVSLSDLETGASFGLMNLTGLSMEYGDDSLHLTFRIPLRKSFNVFLASVHSVEVACWVRQHTEFLRPLWTRQPYDFVVPRQLNNDENFPPVTLDEDYGCFDRTLVAYSASYDVDTSNIRYTIDLECEDAPCFRLLRPASATNPRYSALELIAVMRALRYNESFRSISCRGINLDALQGLRDVHGVDADVHLDRSGCLVNIPGQGNLTVLSQEVRALALKSQWLRRLDFAYCLTRTPTLDRGSRDPGCGIPEAIFPVCRRELTSVDWVVLNGIKLGESDLDYLVDAASQKQSHLRALEVGDCGLSVHDLDLLLSTIVAQENTLEVINISGVQGRLSPDVLQQYIGYFGQIRKINLSRISRTSGPEPLITAEMLFNWQLEELVLSRTALNRETVDSIATYLASDRSRNLRMLRLDQCGLSGEDVAMFMHSMSLGPDSPRSLHLHVNENRLDNGCSFLFDAIGKNMAPSHLSMQMIDFKKEEQFRLLVDSLRKNRTLRYLDISKASLPYDAGPETCRSLQMMFEENETLEALDISGESAHLDVARFGIGLNLALTGLKKNKSLKLLRIEHQKLGLQGANTLASVLEENESLREVHCENNDINLQSFTVLVNGLQCNHTLLSLSCMDRDRILSLDKVRREVDNVRWDTSNVQTSTATSIRRSLHAAMGVRSGGASNRLSKHMSPNTSPTPESIPFASQNVDLVLQSLQRKWDVEVSRLQRYLLRNYNIANGTGDETIDDTASDGRPATAASLGTMLENLKFEVAVSADEIHASPPDTTSLIHLSRTTTCESQPVQIKAEPKTSRKKSLQSLRAQTSRASQILPPEYGSSSSSSARLALPVPAVPAAVTKSNSVRSARSSSTVSTGTGSGRSTYGMASSTLRGFLTGSALKDKRRVDVMRPVCVSTNDKPPQLDWAPPKLDLQELR</sequence>
<dbReference type="InterPro" id="IPR052394">
    <property type="entry name" value="LRR-containing"/>
</dbReference>
<dbReference type="OrthoDB" id="120976at2759"/>
<keyword evidence="4" id="KW-1185">Reference proteome</keyword>
<protein>
    <recommendedName>
        <fullName evidence="2">PH domain-containing protein</fullName>
    </recommendedName>
</protein>
<dbReference type="PANTHER" id="PTHR24114">
    <property type="entry name" value="LEUCINE RICH REPEAT FAMILY PROTEIN"/>
    <property type="match status" value="1"/>
</dbReference>
<feature type="region of interest" description="Disordered" evidence="1">
    <location>
        <begin position="1271"/>
        <end position="1292"/>
    </location>
</feature>
<feature type="region of interest" description="Disordered" evidence="1">
    <location>
        <begin position="1214"/>
        <end position="1243"/>
    </location>
</feature>
<dbReference type="EMBL" id="JAPZBS010000009">
    <property type="protein sequence ID" value="KAJ5358429.1"/>
    <property type="molecule type" value="Genomic_DNA"/>
</dbReference>
<feature type="compositionally biased region" description="Low complexity" evidence="1">
    <location>
        <begin position="14"/>
        <end position="26"/>
    </location>
</feature>
<dbReference type="Pfam" id="PF25353">
    <property type="entry name" value="PH_2nd_LRR"/>
    <property type="match status" value="1"/>
</dbReference>
<feature type="region of interest" description="Disordered" evidence="1">
    <location>
        <begin position="12"/>
        <end position="77"/>
    </location>
</feature>
<dbReference type="SUPFAM" id="SSF52047">
    <property type="entry name" value="RNI-like"/>
    <property type="match status" value="1"/>
</dbReference>
<dbReference type="RefSeq" id="XP_056549715.1">
    <property type="nucleotide sequence ID" value="XM_056703755.1"/>
</dbReference>
<comment type="caution">
    <text evidence="3">The sequence shown here is derived from an EMBL/GenBank/DDBJ whole genome shotgun (WGS) entry which is preliminary data.</text>
</comment>
<dbReference type="Proteomes" id="UP001147782">
    <property type="component" value="Unassembled WGS sequence"/>
</dbReference>
<dbReference type="Gene3D" id="3.80.10.10">
    <property type="entry name" value="Ribonuclease Inhibitor"/>
    <property type="match status" value="1"/>
</dbReference>
<evidence type="ECO:0000256" key="1">
    <source>
        <dbReference type="SAM" id="MobiDB-lite"/>
    </source>
</evidence>
<dbReference type="GeneID" id="81442934"/>
<evidence type="ECO:0000259" key="2">
    <source>
        <dbReference type="PROSITE" id="PS50003"/>
    </source>
</evidence>
<dbReference type="InterPro" id="IPR001849">
    <property type="entry name" value="PH_domain"/>
</dbReference>
<feature type="domain" description="PH" evidence="2">
    <location>
        <begin position="148"/>
        <end position="286"/>
    </location>
</feature>
<feature type="compositionally biased region" description="Basic and acidic residues" evidence="1">
    <location>
        <begin position="31"/>
        <end position="45"/>
    </location>
</feature>
<organism evidence="3 4">
    <name type="scientific">Penicillium cataractarum</name>
    <dbReference type="NCBI Taxonomy" id="2100454"/>
    <lineage>
        <taxon>Eukaryota</taxon>
        <taxon>Fungi</taxon>
        <taxon>Dikarya</taxon>
        <taxon>Ascomycota</taxon>
        <taxon>Pezizomycotina</taxon>
        <taxon>Eurotiomycetes</taxon>
        <taxon>Eurotiomycetidae</taxon>
        <taxon>Eurotiales</taxon>
        <taxon>Aspergillaceae</taxon>
        <taxon>Penicillium</taxon>
    </lineage>
</organism>